<feature type="compositionally biased region" description="Low complexity" evidence="2">
    <location>
        <begin position="320"/>
        <end position="342"/>
    </location>
</feature>
<dbReference type="AlphaFoldDB" id="A0AAN5I8F7"/>
<evidence type="ECO:0000256" key="1">
    <source>
        <dbReference type="SAM" id="Coils"/>
    </source>
</evidence>
<reference evidence="4" key="1">
    <citation type="submission" date="2022-10" db="EMBL/GenBank/DDBJ databases">
        <title>Genome assembly of Pristionchus species.</title>
        <authorList>
            <person name="Yoshida K."/>
            <person name="Sommer R.J."/>
        </authorList>
    </citation>
    <scope>NUCLEOTIDE SEQUENCE [LARGE SCALE GENOMIC DNA]</scope>
    <source>
        <strain evidence="4">RS5460</strain>
    </source>
</reference>
<evidence type="ECO:0000256" key="2">
    <source>
        <dbReference type="SAM" id="MobiDB-lite"/>
    </source>
</evidence>
<feature type="non-terminal residue" evidence="3">
    <location>
        <position position="342"/>
    </location>
</feature>
<sequence>MGIFSALFGKKKGDKKKADQTYANYREEEPRERRHLERGRTHRSVHYGEKDLPACYRSVGRRHPKGPRSCPGAELVEDERSARVDFDRRMSSRGHRNLSSEDLRPSKDSRGDISRIRRYDIDSSSDDEVSTRAKIRQELRMEMQEKEEKLRRKYNEIKRIAQMERREKEDESRRNKELIDQLYQEKRELDFELNNLTLWDQQGLGNYQYAAHGSGLQRQQFSSSMMTNAMPRHLQQHQLQQSPRYPDTSMMAQQRTVFTNESLNSTHFSPAYPPSTGFPFNHLQQLQPVQQLQQEQPDAASSLFAPTFPRQFTQMNQQHPSPSLFAPPLSAPSSQSSMSQLP</sequence>
<gene>
    <name evidence="3" type="ORF">PMAYCL1PPCAC_25484</name>
</gene>
<feature type="coiled-coil region" evidence="1">
    <location>
        <begin position="132"/>
        <end position="188"/>
    </location>
</feature>
<name>A0AAN5I8F7_9BILA</name>
<feature type="compositionally biased region" description="Basic and acidic residues" evidence="2">
    <location>
        <begin position="98"/>
        <end position="115"/>
    </location>
</feature>
<protein>
    <submittedName>
        <fullName evidence="3">Uncharacterized protein</fullName>
    </submittedName>
</protein>
<evidence type="ECO:0000313" key="4">
    <source>
        <dbReference type="Proteomes" id="UP001328107"/>
    </source>
</evidence>
<accession>A0AAN5I8F7</accession>
<feature type="compositionally biased region" description="Basic and acidic residues" evidence="2">
    <location>
        <begin position="25"/>
        <end position="39"/>
    </location>
</feature>
<feature type="region of interest" description="Disordered" evidence="2">
    <location>
        <begin position="1"/>
        <end position="115"/>
    </location>
</feature>
<feature type="compositionally biased region" description="Basic and acidic residues" evidence="2">
    <location>
        <begin position="78"/>
        <end position="90"/>
    </location>
</feature>
<organism evidence="3 4">
    <name type="scientific">Pristionchus mayeri</name>
    <dbReference type="NCBI Taxonomy" id="1317129"/>
    <lineage>
        <taxon>Eukaryota</taxon>
        <taxon>Metazoa</taxon>
        <taxon>Ecdysozoa</taxon>
        <taxon>Nematoda</taxon>
        <taxon>Chromadorea</taxon>
        <taxon>Rhabditida</taxon>
        <taxon>Rhabditina</taxon>
        <taxon>Diplogasteromorpha</taxon>
        <taxon>Diplogasteroidea</taxon>
        <taxon>Neodiplogasteridae</taxon>
        <taxon>Pristionchus</taxon>
    </lineage>
</organism>
<feature type="compositionally biased region" description="Polar residues" evidence="2">
    <location>
        <begin position="310"/>
        <end position="319"/>
    </location>
</feature>
<comment type="caution">
    <text evidence="3">The sequence shown here is derived from an EMBL/GenBank/DDBJ whole genome shotgun (WGS) entry which is preliminary data.</text>
</comment>
<proteinExistence type="predicted"/>
<dbReference type="Proteomes" id="UP001328107">
    <property type="component" value="Unassembled WGS sequence"/>
</dbReference>
<keyword evidence="4" id="KW-1185">Reference proteome</keyword>
<feature type="region of interest" description="Disordered" evidence="2">
    <location>
        <begin position="304"/>
        <end position="342"/>
    </location>
</feature>
<keyword evidence="1" id="KW-0175">Coiled coil</keyword>
<dbReference type="EMBL" id="BTRK01000005">
    <property type="protein sequence ID" value="GMR55289.1"/>
    <property type="molecule type" value="Genomic_DNA"/>
</dbReference>
<evidence type="ECO:0000313" key="3">
    <source>
        <dbReference type="EMBL" id="GMR55289.1"/>
    </source>
</evidence>